<dbReference type="OrthoDB" id="8688566at2"/>
<gene>
    <name evidence="2" type="ORF">C6570_04845</name>
</gene>
<feature type="transmembrane region" description="Helical" evidence="1">
    <location>
        <begin position="12"/>
        <end position="31"/>
    </location>
</feature>
<evidence type="ECO:0008006" key="4">
    <source>
        <dbReference type="Google" id="ProtNLM"/>
    </source>
</evidence>
<dbReference type="KEGG" id="otk:C6570_04845"/>
<accession>A0A2S0MJP9</accession>
<organism evidence="2 3">
    <name type="scientific">Ottowia oryzae</name>
    <dbReference type="NCBI Taxonomy" id="2109914"/>
    <lineage>
        <taxon>Bacteria</taxon>
        <taxon>Pseudomonadati</taxon>
        <taxon>Pseudomonadota</taxon>
        <taxon>Betaproteobacteria</taxon>
        <taxon>Burkholderiales</taxon>
        <taxon>Comamonadaceae</taxon>
        <taxon>Ottowia</taxon>
    </lineage>
</organism>
<dbReference type="Proteomes" id="UP000239709">
    <property type="component" value="Chromosome"/>
</dbReference>
<protein>
    <recommendedName>
        <fullName evidence="4">Holin</fullName>
    </recommendedName>
</protein>
<dbReference type="AlphaFoldDB" id="A0A2S0MJP9"/>
<dbReference type="Pfam" id="PF13272">
    <property type="entry name" value="Holin_2-3"/>
    <property type="match status" value="1"/>
</dbReference>
<proteinExistence type="predicted"/>
<sequence length="141" mass="15262">MQKQTPPATRWRMSDWLIVALVLALVVWLMAPQQLPVSIYKLSLVSMAAVAGYWIDRSLFPYARPDGQLARELLEAKLPEAVPLEPSPLEAYMADPVDCGTDDACALAEAVDCTSVHLLIGAMLRRALIVSAAMLAVSLGA</sequence>
<dbReference type="EMBL" id="CP027666">
    <property type="protein sequence ID" value="AVO35981.1"/>
    <property type="molecule type" value="Genomic_DNA"/>
</dbReference>
<keyword evidence="1" id="KW-1133">Transmembrane helix</keyword>
<keyword evidence="3" id="KW-1185">Reference proteome</keyword>
<keyword evidence="1" id="KW-0472">Membrane</keyword>
<dbReference type="RefSeq" id="WP_106704523.1">
    <property type="nucleotide sequence ID" value="NZ_CP027666.1"/>
</dbReference>
<reference evidence="2 3" key="1">
    <citation type="submission" date="2018-03" db="EMBL/GenBank/DDBJ databases">
        <title>Genome sequencing of Ottowia sp.</title>
        <authorList>
            <person name="Kim S.-J."/>
            <person name="Heo J."/>
            <person name="Kwon S.-W."/>
        </authorList>
    </citation>
    <scope>NUCLEOTIDE SEQUENCE [LARGE SCALE GENOMIC DNA]</scope>
    <source>
        <strain evidence="2 3">KADR8-3</strain>
    </source>
</reference>
<name>A0A2S0MJP9_9BURK</name>
<keyword evidence="1" id="KW-0812">Transmembrane</keyword>
<evidence type="ECO:0000313" key="3">
    <source>
        <dbReference type="Proteomes" id="UP000239709"/>
    </source>
</evidence>
<evidence type="ECO:0000256" key="1">
    <source>
        <dbReference type="SAM" id="Phobius"/>
    </source>
</evidence>
<evidence type="ECO:0000313" key="2">
    <source>
        <dbReference type="EMBL" id="AVO35981.1"/>
    </source>
</evidence>
<dbReference type="InterPro" id="IPR025140">
    <property type="entry name" value="Holin_2-3"/>
</dbReference>